<keyword evidence="9 15" id="KW-0378">Hydrolase</keyword>
<evidence type="ECO:0000256" key="15">
    <source>
        <dbReference type="RuleBase" id="RU361126"/>
    </source>
</evidence>
<dbReference type="InterPro" id="IPR029463">
    <property type="entry name" value="Lys_MEP"/>
</dbReference>
<feature type="binding site" evidence="14">
    <location>
        <position position="309"/>
    </location>
    <ligand>
        <name>Zn(2+)</name>
        <dbReference type="ChEBI" id="CHEBI:29105"/>
        <note>catalytic</note>
    </ligand>
</feature>
<dbReference type="GO" id="GO:0005576">
    <property type="term" value="C:extracellular region"/>
    <property type="evidence" value="ECO:0007669"/>
    <property type="project" value="UniProtKB-SubCell"/>
</dbReference>
<keyword evidence="6 15" id="KW-0165">Cleavage on pair of basic residues</keyword>
<dbReference type="InterPro" id="IPR024079">
    <property type="entry name" value="MetalloPept_cat_dom_sf"/>
</dbReference>
<sequence>MKFLAGLSALATLATAATMKRDSPLDVKLESIGNTGLQATVTNTGNDALKIFKTGSLFDSAPVEKVQVFKGDSQVDFAGIRLRITTAGLDEEAFLTIPAGESIKTLIDVGELHDLSEGGEYNFVANGVLSYADANTTAIAGVVPFSSNSISATVDGAQAAEVQRRFVEKRTVVQSDCTGAKKTAQTTALSNCASLAKLSASAAQSDSAKVVEYFKTASAASTLVTVFNRVASECGSTTSGVSKQYCTDVYSSCSSGVLAYTLPSGSFMVSCPLYFNYLPALTKSCHAQDQATTTLHEVTHLSQIKGTQDLGYGYSAAIRLSATQALNNADSYALFANAVYAGC</sequence>
<feature type="chain" id="PRO_5005150184" description="Neutral protease 2" evidence="15">
    <location>
        <begin position="17"/>
        <end position="343"/>
    </location>
</feature>
<reference evidence="18" key="1">
    <citation type="journal article" date="2015" name="BMC Genomics">
        <title>Genomic and transcriptomic analysis of the endophytic fungus Pestalotiopsis fici reveals its lifestyle and high potential for synthesis of natural products.</title>
        <authorList>
            <person name="Wang X."/>
            <person name="Zhang X."/>
            <person name="Liu L."/>
            <person name="Xiang M."/>
            <person name="Wang W."/>
            <person name="Sun X."/>
            <person name="Che Y."/>
            <person name="Guo L."/>
            <person name="Liu G."/>
            <person name="Guo L."/>
            <person name="Wang C."/>
            <person name="Yin W.B."/>
            <person name="Stadler M."/>
            <person name="Zhang X."/>
            <person name="Liu X."/>
        </authorList>
    </citation>
    <scope>NUCLEOTIDE SEQUENCE [LARGE SCALE GENOMIC DNA]</scope>
    <source>
        <strain evidence="18">W106-1 / CGMCC3.15140</strain>
    </source>
</reference>
<keyword evidence="5 15" id="KW-0645">Protease</keyword>
<dbReference type="RefSeq" id="XP_007841928.1">
    <property type="nucleotide sequence ID" value="XM_007843737.1"/>
</dbReference>
<dbReference type="eggNOG" id="ENOG502SGF5">
    <property type="taxonomic scope" value="Eukaryota"/>
</dbReference>
<comment type="function">
    <text evidence="15">Secreted metalloproteinase that allows assimilation of proteinaceous substrates. Shows high activities on basic nuclear substrates such as histone and protamine.</text>
</comment>
<dbReference type="OMA" id="NNIASQC"/>
<evidence type="ECO:0000256" key="2">
    <source>
        <dbReference type="ARBA" id="ARBA00004613"/>
    </source>
</evidence>
<evidence type="ECO:0000256" key="11">
    <source>
        <dbReference type="ARBA" id="ARBA00023049"/>
    </source>
</evidence>
<proteinExistence type="inferred from homology"/>
<keyword evidence="12" id="KW-0865">Zymogen</keyword>
<dbReference type="SMART" id="SM01351">
    <property type="entry name" value="Aspzincin_M35"/>
    <property type="match status" value="1"/>
</dbReference>
<dbReference type="EC" id="3.4.24.39" evidence="15"/>
<organism evidence="17 18">
    <name type="scientific">Pestalotiopsis fici (strain W106-1 / CGMCC3.15140)</name>
    <dbReference type="NCBI Taxonomy" id="1229662"/>
    <lineage>
        <taxon>Eukaryota</taxon>
        <taxon>Fungi</taxon>
        <taxon>Dikarya</taxon>
        <taxon>Ascomycota</taxon>
        <taxon>Pezizomycotina</taxon>
        <taxon>Sordariomycetes</taxon>
        <taxon>Xylariomycetidae</taxon>
        <taxon>Amphisphaeriales</taxon>
        <taxon>Sporocadaceae</taxon>
        <taxon>Pestalotiopsis</taxon>
    </lineage>
</organism>
<dbReference type="PRINTS" id="PR00768">
    <property type="entry name" value="DEUTEROLYSIN"/>
</dbReference>
<evidence type="ECO:0000256" key="5">
    <source>
        <dbReference type="ARBA" id="ARBA00022670"/>
    </source>
</evidence>
<protein>
    <recommendedName>
        <fullName evidence="15">Neutral protease 2</fullName>
        <ecNumber evidence="15">3.4.24.39</ecNumber>
    </recommendedName>
    <alternativeName>
        <fullName evidence="15">Deuterolysin</fullName>
    </alternativeName>
</protein>
<evidence type="ECO:0000313" key="17">
    <source>
        <dbReference type="EMBL" id="ETS73211.1"/>
    </source>
</evidence>
<dbReference type="Proteomes" id="UP000030651">
    <property type="component" value="Unassembled WGS sequence"/>
</dbReference>
<keyword evidence="18" id="KW-1185">Reference proteome</keyword>
<gene>
    <name evidence="17" type="ORF">PFICI_15156</name>
</gene>
<dbReference type="Gene3D" id="3.40.390.10">
    <property type="entry name" value="Collagenase (Catalytic Domain)"/>
    <property type="match status" value="1"/>
</dbReference>
<dbReference type="OrthoDB" id="412874at2759"/>
<dbReference type="Gene3D" id="2.60.40.2970">
    <property type="match status" value="1"/>
</dbReference>
<dbReference type="PANTHER" id="PTHR37016">
    <property type="match status" value="1"/>
</dbReference>
<keyword evidence="8 15" id="KW-0732">Signal</keyword>
<dbReference type="AlphaFoldDB" id="W3WK66"/>
<keyword evidence="7 14" id="KW-0479">Metal-binding</keyword>
<dbReference type="HOGENOM" id="CLU_039313_0_0_1"/>
<feature type="domain" description="Lysine-specific metallo-endopeptidase" evidence="16">
    <location>
        <begin position="193"/>
        <end position="337"/>
    </location>
</feature>
<evidence type="ECO:0000256" key="6">
    <source>
        <dbReference type="ARBA" id="ARBA00022685"/>
    </source>
</evidence>
<comment type="catalytic activity">
    <reaction evidence="1 15">
        <text>Preferential cleavage of bonds with hydrophobic residues in P1'. Also 3-Asn-|-Gln-4 and 8-Gly-|-Ser-9 bonds in insulin B chain.</text>
        <dbReference type="EC" id="3.4.24.39"/>
    </reaction>
</comment>
<dbReference type="InterPro" id="IPR001384">
    <property type="entry name" value="Peptidase_M35"/>
</dbReference>
<name>W3WK66_PESFW</name>
<keyword evidence="11 15" id="KW-0482">Metalloprotease</keyword>
<evidence type="ECO:0000256" key="14">
    <source>
        <dbReference type="PIRSR" id="PIRSR601384-2"/>
    </source>
</evidence>
<dbReference type="Pfam" id="PF02102">
    <property type="entry name" value="Peptidase_M35"/>
    <property type="match status" value="1"/>
</dbReference>
<dbReference type="GO" id="GO:0004222">
    <property type="term" value="F:metalloendopeptidase activity"/>
    <property type="evidence" value="ECO:0007669"/>
    <property type="project" value="InterPro"/>
</dbReference>
<feature type="signal peptide" evidence="15">
    <location>
        <begin position="1"/>
        <end position="16"/>
    </location>
</feature>
<feature type="binding site" evidence="14">
    <location>
        <position position="296"/>
    </location>
    <ligand>
        <name>Zn(2+)</name>
        <dbReference type="ChEBI" id="CHEBI:29105"/>
        <note>catalytic</note>
    </ligand>
</feature>
<evidence type="ECO:0000256" key="8">
    <source>
        <dbReference type="ARBA" id="ARBA00022729"/>
    </source>
</evidence>
<accession>W3WK66</accession>
<feature type="binding site" evidence="14">
    <location>
        <position position="300"/>
    </location>
    <ligand>
        <name>Zn(2+)</name>
        <dbReference type="ChEBI" id="CHEBI:29105"/>
        <note>catalytic</note>
    </ligand>
</feature>
<dbReference type="InterPro" id="IPR050414">
    <property type="entry name" value="Fungal_M35_metalloproteases"/>
</dbReference>
<comment type="cofactor">
    <cofactor evidence="14 15">
        <name>Zn(2+)</name>
        <dbReference type="ChEBI" id="CHEBI:29105"/>
    </cofactor>
    <text evidence="14 15">Binds 1 zinc ion per subunit.</text>
</comment>
<dbReference type="CDD" id="cd11008">
    <property type="entry name" value="M35_deuterolysin_like"/>
    <property type="match status" value="1"/>
</dbReference>
<evidence type="ECO:0000256" key="4">
    <source>
        <dbReference type="ARBA" id="ARBA00022525"/>
    </source>
</evidence>
<evidence type="ECO:0000256" key="1">
    <source>
        <dbReference type="ARBA" id="ARBA00001187"/>
    </source>
</evidence>
<evidence type="ECO:0000256" key="12">
    <source>
        <dbReference type="ARBA" id="ARBA00023145"/>
    </source>
</evidence>
<dbReference type="KEGG" id="pfy:PFICI_15156"/>
<evidence type="ECO:0000256" key="10">
    <source>
        <dbReference type="ARBA" id="ARBA00022833"/>
    </source>
</evidence>
<dbReference type="GO" id="GO:0006508">
    <property type="term" value="P:proteolysis"/>
    <property type="evidence" value="ECO:0007669"/>
    <property type="project" value="UniProtKB-KW"/>
</dbReference>
<dbReference type="GeneID" id="19280169"/>
<dbReference type="InParanoid" id="W3WK66"/>
<keyword evidence="10 14" id="KW-0862">Zinc</keyword>
<dbReference type="EMBL" id="KI912123">
    <property type="protein sequence ID" value="ETS73211.1"/>
    <property type="molecule type" value="Genomic_DNA"/>
</dbReference>
<evidence type="ECO:0000256" key="9">
    <source>
        <dbReference type="ARBA" id="ARBA00022801"/>
    </source>
</evidence>
<dbReference type="SMR" id="W3WK66"/>
<evidence type="ECO:0000313" key="18">
    <source>
        <dbReference type="Proteomes" id="UP000030651"/>
    </source>
</evidence>
<feature type="active site" evidence="13">
    <location>
        <position position="297"/>
    </location>
</feature>
<dbReference type="GO" id="GO:0046872">
    <property type="term" value="F:metal ion binding"/>
    <property type="evidence" value="ECO:0007669"/>
    <property type="project" value="UniProtKB-KW"/>
</dbReference>
<dbReference type="PANTHER" id="PTHR37016:SF2">
    <property type="entry name" value="NEUTRAL PROTEASE 2 HOMOLOG SNOG_02177"/>
    <property type="match status" value="1"/>
</dbReference>
<evidence type="ECO:0000259" key="16">
    <source>
        <dbReference type="SMART" id="SM01351"/>
    </source>
</evidence>
<dbReference type="SUPFAM" id="SSF55486">
    <property type="entry name" value="Metalloproteases ('zincins'), catalytic domain"/>
    <property type="match status" value="1"/>
</dbReference>
<evidence type="ECO:0000256" key="3">
    <source>
        <dbReference type="ARBA" id="ARBA00010279"/>
    </source>
</evidence>
<keyword evidence="4 15" id="KW-0964">Secreted</keyword>
<comment type="subcellular location">
    <subcellularLocation>
        <location evidence="2 15">Secreted</location>
    </subcellularLocation>
</comment>
<evidence type="ECO:0000256" key="13">
    <source>
        <dbReference type="PIRSR" id="PIRSR601384-1"/>
    </source>
</evidence>
<evidence type="ECO:0000256" key="7">
    <source>
        <dbReference type="ARBA" id="ARBA00022723"/>
    </source>
</evidence>
<comment type="similarity">
    <text evidence="3 15">Belongs to the peptidase M35 family.</text>
</comment>